<reference evidence="9" key="1">
    <citation type="journal article" date="2014" name="Int. J. Syst. Evol. Microbiol.">
        <title>Complete genome sequence of Corynebacterium casei LMG S-19264T (=DSM 44701T), isolated from a smear-ripened cheese.</title>
        <authorList>
            <consortium name="US DOE Joint Genome Institute (JGI-PGF)"/>
            <person name="Walter F."/>
            <person name="Albersmeier A."/>
            <person name="Kalinowski J."/>
            <person name="Ruckert C."/>
        </authorList>
    </citation>
    <scope>NUCLEOTIDE SEQUENCE</scope>
    <source>
        <strain evidence="9">KCTC 32422</strain>
    </source>
</reference>
<comment type="caution">
    <text evidence="9">The sequence shown here is derived from an EMBL/GenBank/DDBJ whole genome shotgun (WGS) entry which is preliminary data.</text>
</comment>
<evidence type="ECO:0000256" key="1">
    <source>
        <dbReference type="ARBA" id="ARBA00009369"/>
    </source>
</evidence>
<dbReference type="Proteomes" id="UP000634139">
    <property type="component" value="Unassembled WGS sequence"/>
</dbReference>
<comment type="similarity">
    <text evidence="1">Belongs to the MreC family.</text>
</comment>
<reference evidence="9" key="2">
    <citation type="submission" date="2020-09" db="EMBL/GenBank/DDBJ databases">
        <authorList>
            <person name="Sun Q."/>
            <person name="Kim S."/>
        </authorList>
    </citation>
    <scope>NUCLEOTIDE SEQUENCE</scope>
    <source>
        <strain evidence="9">KCTC 32422</strain>
    </source>
</reference>
<feature type="region of interest" description="Disordered" evidence="6">
    <location>
        <begin position="280"/>
        <end position="299"/>
    </location>
</feature>
<dbReference type="Gene3D" id="2.40.10.340">
    <property type="entry name" value="Rod shape-determining protein MreC, domain 1"/>
    <property type="match status" value="1"/>
</dbReference>
<dbReference type="PANTHER" id="PTHR34138">
    <property type="entry name" value="CELL SHAPE-DETERMINING PROTEIN MREC"/>
    <property type="match status" value="1"/>
</dbReference>
<evidence type="ECO:0000256" key="5">
    <source>
        <dbReference type="SAM" id="Coils"/>
    </source>
</evidence>
<sequence>MVPPANRRPGYSRRAQYGNFLGYIIAFIGLAVGVAVLLISTGNTGAFSGARMAASDATAPVGEVAAKGRTEARGFLAAVGGFFTFGSRMADLDREVRIARVQLAEAEALKHENAQLKAMLKLSTEEPRPVAVSRLIGSTSTSSRRFATLGVGTDNGVRVGMPVRSPMGLVGRVLEVGNSSARVLLITDTESVVPVRRARDGIPAFATGRADGTLQLRLITLGINPLKQGDAFVTSGSGGLYWPGTAIAVVTEVTRDGAIARPLSDPGSTEFVEVQPLWTQPAPAAAQPAATAAPAAEPR</sequence>
<dbReference type="InterPro" id="IPR055342">
    <property type="entry name" value="MreC_beta-barrel_core"/>
</dbReference>
<dbReference type="RefSeq" id="WP_189540045.1">
    <property type="nucleotide sequence ID" value="NZ_BMZD01000003.1"/>
</dbReference>
<dbReference type="InterPro" id="IPR007221">
    <property type="entry name" value="MreC"/>
</dbReference>
<protein>
    <recommendedName>
        <fullName evidence="2">Cell shape-determining protein MreC</fullName>
    </recommendedName>
    <alternativeName>
        <fullName evidence="4">Cell shape protein MreC</fullName>
    </alternativeName>
</protein>
<keyword evidence="10" id="KW-1185">Reference proteome</keyword>
<evidence type="ECO:0000256" key="7">
    <source>
        <dbReference type="SAM" id="Phobius"/>
    </source>
</evidence>
<evidence type="ECO:0000313" key="10">
    <source>
        <dbReference type="Proteomes" id="UP000634139"/>
    </source>
</evidence>
<keyword evidence="5" id="KW-0175">Coiled coil</keyword>
<evidence type="ECO:0000256" key="3">
    <source>
        <dbReference type="ARBA" id="ARBA00022960"/>
    </source>
</evidence>
<keyword evidence="3" id="KW-0133">Cell shape</keyword>
<dbReference type="GO" id="GO:0005886">
    <property type="term" value="C:plasma membrane"/>
    <property type="evidence" value="ECO:0007669"/>
    <property type="project" value="TreeGrafter"/>
</dbReference>
<dbReference type="GO" id="GO:0008360">
    <property type="term" value="P:regulation of cell shape"/>
    <property type="evidence" value="ECO:0007669"/>
    <property type="project" value="UniProtKB-KW"/>
</dbReference>
<feature type="domain" description="Rod shape-determining protein MreC beta-barrel core" evidence="8">
    <location>
        <begin position="136"/>
        <end position="266"/>
    </location>
</feature>
<evidence type="ECO:0000313" key="9">
    <source>
        <dbReference type="EMBL" id="GGZ95598.1"/>
    </source>
</evidence>
<dbReference type="AlphaFoldDB" id="A0A918RG95"/>
<keyword evidence="7" id="KW-1133">Transmembrane helix</keyword>
<dbReference type="InterPro" id="IPR042177">
    <property type="entry name" value="Cell/Rod_1"/>
</dbReference>
<keyword evidence="7" id="KW-0472">Membrane</keyword>
<dbReference type="InterPro" id="IPR042175">
    <property type="entry name" value="Cell/Rod_MreC_2"/>
</dbReference>
<evidence type="ECO:0000256" key="2">
    <source>
        <dbReference type="ARBA" id="ARBA00013855"/>
    </source>
</evidence>
<evidence type="ECO:0000259" key="8">
    <source>
        <dbReference type="Pfam" id="PF04085"/>
    </source>
</evidence>
<dbReference type="Pfam" id="PF04085">
    <property type="entry name" value="MreC"/>
    <property type="match status" value="1"/>
</dbReference>
<name>A0A918RG95_9SPHN</name>
<dbReference type="Gene3D" id="2.40.10.350">
    <property type="entry name" value="Rod shape-determining protein MreC, domain 2"/>
    <property type="match status" value="1"/>
</dbReference>
<gene>
    <name evidence="9" type="ORF">GCM10011617_14760</name>
</gene>
<evidence type="ECO:0000256" key="4">
    <source>
        <dbReference type="ARBA" id="ARBA00032089"/>
    </source>
</evidence>
<accession>A0A918RG95</accession>
<dbReference type="PANTHER" id="PTHR34138:SF1">
    <property type="entry name" value="CELL SHAPE-DETERMINING PROTEIN MREC"/>
    <property type="match status" value="1"/>
</dbReference>
<proteinExistence type="inferred from homology"/>
<dbReference type="EMBL" id="BMZD01000003">
    <property type="protein sequence ID" value="GGZ95598.1"/>
    <property type="molecule type" value="Genomic_DNA"/>
</dbReference>
<feature type="transmembrane region" description="Helical" evidence="7">
    <location>
        <begin position="20"/>
        <end position="39"/>
    </location>
</feature>
<keyword evidence="7" id="KW-0812">Transmembrane</keyword>
<evidence type="ECO:0000256" key="6">
    <source>
        <dbReference type="SAM" id="MobiDB-lite"/>
    </source>
</evidence>
<organism evidence="9 10">
    <name type="scientific">Novosphingobium arvoryzae</name>
    <dbReference type="NCBI Taxonomy" id="1256514"/>
    <lineage>
        <taxon>Bacteria</taxon>
        <taxon>Pseudomonadati</taxon>
        <taxon>Pseudomonadota</taxon>
        <taxon>Alphaproteobacteria</taxon>
        <taxon>Sphingomonadales</taxon>
        <taxon>Sphingomonadaceae</taxon>
        <taxon>Novosphingobium</taxon>
    </lineage>
</organism>
<feature type="coiled-coil region" evidence="5">
    <location>
        <begin position="89"/>
        <end position="126"/>
    </location>
</feature>